<feature type="region of interest" description="Disordered" evidence="1">
    <location>
        <begin position="1"/>
        <end position="33"/>
    </location>
</feature>
<name>A0A8T6R4T0_9MICO</name>
<evidence type="ECO:0000313" key="3">
    <source>
        <dbReference type="EMBL" id="NHA69489.1"/>
    </source>
</evidence>
<dbReference type="Proteomes" id="UP000287866">
    <property type="component" value="Unassembled WGS sequence"/>
</dbReference>
<evidence type="ECO:0000256" key="1">
    <source>
        <dbReference type="SAM" id="MobiDB-lite"/>
    </source>
</evidence>
<keyword evidence="2" id="KW-1133">Transmembrane helix</keyword>
<keyword evidence="4" id="KW-1185">Reference proteome</keyword>
<evidence type="ECO:0000256" key="2">
    <source>
        <dbReference type="SAM" id="Phobius"/>
    </source>
</evidence>
<sequence>APAPARPGPDPAAGTRAHRRDARREVDRRRRRDRRRAALGLVLAAAVVGGSGWALVTGRVPAEVTDRALALAPSSWTADDERVERVEPVGTVEPEGTTVGAAVTTPVTTGPTAPDPAPGVGAAGPQAAPAPTSSDLCVEYVRDGLAPGSPDYVTLVAAAGGADLTAWCTDRIGAVEGPESG</sequence>
<feature type="region of interest" description="Disordered" evidence="1">
    <location>
        <begin position="107"/>
        <end position="129"/>
    </location>
</feature>
<dbReference type="EMBL" id="SAYU02000062">
    <property type="protein sequence ID" value="NHA69489.1"/>
    <property type="molecule type" value="Genomic_DNA"/>
</dbReference>
<organism evidence="3 4">
    <name type="scientific">Phycicoccus flavus</name>
    <dbReference type="NCBI Taxonomy" id="2502783"/>
    <lineage>
        <taxon>Bacteria</taxon>
        <taxon>Bacillati</taxon>
        <taxon>Actinomycetota</taxon>
        <taxon>Actinomycetes</taxon>
        <taxon>Micrococcales</taxon>
        <taxon>Intrasporangiaceae</taxon>
        <taxon>Phycicoccus</taxon>
    </lineage>
</organism>
<feature type="transmembrane region" description="Helical" evidence="2">
    <location>
        <begin position="37"/>
        <end position="56"/>
    </location>
</feature>
<reference evidence="3" key="1">
    <citation type="submission" date="2020-03" db="EMBL/GenBank/DDBJ databases">
        <title>Phycicoccus flavus sp. nov., a novel endophytic actinobacterium isolated from branch of Kandelia candel.</title>
        <authorList>
            <person name="Tuo L."/>
        </authorList>
    </citation>
    <scope>NUCLEOTIDE SEQUENCE</scope>
    <source>
        <strain evidence="3">CMS6Z-2</strain>
    </source>
</reference>
<keyword evidence="2" id="KW-0812">Transmembrane</keyword>
<dbReference type="AlphaFoldDB" id="A0A8T6R4T0"/>
<evidence type="ECO:0000313" key="4">
    <source>
        <dbReference type="Proteomes" id="UP000287866"/>
    </source>
</evidence>
<gene>
    <name evidence="3" type="ORF">EPD83_015715</name>
</gene>
<protein>
    <submittedName>
        <fullName evidence="3">Uncharacterized protein</fullName>
    </submittedName>
</protein>
<comment type="caution">
    <text evidence="3">The sequence shown here is derived from an EMBL/GenBank/DDBJ whole genome shotgun (WGS) entry which is preliminary data.</text>
</comment>
<keyword evidence="2" id="KW-0472">Membrane</keyword>
<accession>A0A8T6R4T0</accession>
<proteinExistence type="predicted"/>
<feature type="non-terminal residue" evidence="3">
    <location>
        <position position="1"/>
    </location>
</feature>
<feature type="compositionally biased region" description="Pro residues" evidence="1">
    <location>
        <begin position="1"/>
        <end position="10"/>
    </location>
</feature>